<evidence type="ECO:0000256" key="1">
    <source>
        <dbReference type="SAM" id="MobiDB-lite"/>
    </source>
</evidence>
<feature type="domain" description="EF-hand" evidence="2">
    <location>
        <begin position="404"/>
        <end position="429"/>
    </location>
</feature>
<dbReference type="Proteomes" id="UP000054988">
    <property type="component" value="Unassembled WGS sequence"/>
</dbReference>
<feature type="compositionally biased region" description="Acidic residues" evidence="1">
    <location>
        <begin position="727"/>
        <end position="740"/>
    </location>
</feature>
<feature type="region of interest" description="Disordered" evidence="1">
    <location>
        <begin position="708"/>
        <end position="753"/>
    </location>
</feature>
<dbReference type="GO" id="GO:0005509">
    <property type="term" value="F:calcium ion binding"/>
    <property type="evidence" value="ECO:0007669"/>
    <property type="project" value="InterPro"/>
</dbReference>
<comment type="caution">
    <text evidence="3">The sequence shown here is derived from an EMBL/GenBank/DDBJ whole genome shotgun (WGS) entry which is preliminary data.</text>
</comment>
<name>A0A0W0GD42_MONRR</name>
<accession>A0A0W0GD42</accession>
<protein>
    <recommendedName>
        <fullName evidence="2">EF-hand domain-containing protein</fullName>
    </recommendedName>
</protein>
<evidence type="ECO:0000313" key="4">
    <source>
        <dbReference type="Proteomes" id="UP000054988"/>
    </source>
</evidence>
<dbReference type="AlphaFoldDB" id="A0A0W0GD42"/>
<proteinExistence type="predicted"/>
<dbReference type="InterPro" id="IPR002048">
    <property type="entry name" value="EF_hand_dom"/>
</dbReference>
<feature type="compositionally biased region" description="Basic and acidic residues" evidence="1">
    <location>
        <begin position="710"/>
        <end position="721"/>
    </location>
</feature>
<reference evidence="3 4" key="1">
    <citation type="submission" date="2015-12" db="EMBL/GenBank/DDBJ databases">
        <title>Draft genome sequence of Moniliophthora roreri, the causal agent of frosty pod rot of cacao.</title>
        <authorList>
            <person name="Aime M.C."/>
            <person name="Diaz-Valderrama J.R."/>
            <person name="Kijpornyongpan T."/>
            <person name="Phillips-Mora W."/>
        </authorList>
    </citation>
    <scope>NUCLEOTIDE SEQUENCE [LARGE SCALE GENOMIC DNA]</scope>
    <source>
        <strain evidence="3 4">MCA 2952</strain>
    </source>
</reference>
<dbReference type="EMBL" id="LATX01000336">
    <property type="protein sequence ID" value="KTB46461.1"/>
    <property type="molecule type" value="Genomic_DNA"/>
</dbReference>
<dbReference type="PROSITE" id="PS50222">
    <property type="entry name" value="EF_HAND_2"/>
    <property type="match status" value="1"/>
</dbReference>
<dbReference type="InterPro" id="IPR018247">
    <property type="entry name" value="EF_Hand_1_Ca_BS"/>
</dbReference>
<organism evidence="3 4">
    <name type="scientific">Moniliophthora roreri</name>
    <name type="common">Frosty pod rot fungus</name>
    <name type="synonym">Monilia roreri</name>
    <dbReference type="NCBI Taxonomy" id="221103"/>
    <lineage>
        <taxon>Eukaryota</taxon>
        <taxon>Fungi</taxon>
        <taxon>Dikarya</taxon>
        <taxon>Basidiomycota</taxon>
        <taxon>Agaricomycotina</taxon>
        <taxon>Agaricomycetes</taxon>
        <taxon>Agaricomycetidae</taxon>
        <taxon>Agaricales</taxon>
        <taxon>Marasmiineae</taxon>
        <taxon>Marasmiaceae</taxon>
        <taxon>Moniliophthora</taxon>
    </lineage>
</organism>
<sequence>MSLKESVSLSQSFMATNIDPARASQSMEDVLQKVNKLIAEEDAASKRKSREKTSQRTRKILEYLQQGVAFADAIAGMNDYAGVAVKTFAKLLECEIARRRNSEEFVVVYQAFASTLFLVRYLEQANMEDIRDQLEQYFDQMNTLMQDFGLSAEVYYTKCKQAFVRFLKATAFEQELKEFTERAYDIQEKIRDCLGTYTAVTVTTTSEDVKRILSIVSNLPEATTKPEKDAEKIIQAAGDLDDVLTDDTKIAAIAKIFGDRVTSETKVILQQDLDELLAIHRDGFITRLDEATVTITAKIEGAQGEIMRKLNSGPHNLIDNEEFKKVWQDNVSNGWKASVKCKLFVDGEFNRSHISFLILTSLFLEICGHFRNAFSNQPEDEPLPRDNWTLAVLTYVMFHPAIGDAIDDDGSGYVSVREFNKFLRQKPENWTVPELFAFWALGWQESIYNTCFEINDLVWEIEEIALEAKKASSDEATTEHIEAYLQVLDALTDITRWSHVTGYDQTFTVDVDYDADEMERLTEEYNAKNQEVFHHVTGDNGIIDAYSDLYYLNMRFDSRVELWFVPMVYQVLKLQLNSILLGPEDDEDAPRNAKHVTDYQWFQMDSTLEVLLCEFHSRMKTLLRGWRVQKLDSQLQVNSFFGGIFAGWFEGYISGSNKKVIARLERLEDADDDSDSEDASPSEVSELRVLVSELQGSVERLTGMVQSLLNKEDTSNSKTRQEAFQADAEDGDAPQDDENYDNGQGNDDYNDDY</sequence>
<gene>
    <name evidence="3" type="ORF">WG66_952</name>
</gene>
<evidence type="ECO:0000259" key="2">
    <source>
        <dbReference type="PROSITE" id="PS50222"/>
    </source>
</evidence>
<evidence type="ECO:0000313" key="3">
    <source>
        <dbReference type="EMBL" id="KTB46461.1"/>
    </source>
</evidence>
<dbReference type="PROSITE" id="PS00018">
    <property type="entry name" value="EF_HAND_1"/>
    <property type="match status" value="1"/>
</dbReference>
<dbReference type="eggNOG" id="ENOG502SJZ0">
    <property type="taxonomic scope" value="Eukaryota"/>
</dbReference>